<comment type="caution">
    <text evidence="1">The sequence shown here is derived from an EMBL/GenBank/DDBJ whole genome shotgun (WGS) entry which is preliminary data.</text>
</comment>
<name>X0WFS3_9ZZZZ</name>
<gene>
    <name evidence="1" type="ORF">S01H1_41147</name>
</gene>
<proteinExistence type="predicted"/>
<dbReference type="EMBL" id="BARS01026079">
    <property type="protein sequence ID" value="GAG11551.1"/>
    <property type="molecule type" value="Genomic_DNA"/>
</dbReference>
<dbReference type="AlphaFoldDB" id="X0WFS3"/>
<evidence type="ECO:0000313" key="1">
    <source>
        <dbReference type="EMBL" id="GAG11551.1"/>
    </source>
</evidence>
<accession>X0WFS3</accession>
<reference evidence="1" key="1">
    <citation type="journal article" date="2014" name="Front. Microbiol.">
        <title>High frequency of phylogenetically diverse reductive dehalogenase-homologous genes in deep subseafloor sedimentary metagenomes.</title>
        <authorList>
            <person name="Kawai M."/>
            <person name="Futagami T."/>
            <person name="Toyoda A."/>
            <person name="Takaki Y."/>
            <person name="Nishi S."/>
            <person name="Hori S."/>
            <person name="Arai W."/>
            <person name="Tsubouchi T."/>
            <person name="Morono Y."/>
            <person name="Uchiyama I."/>
            <person name="Ito T."/>
            <person name="Fujiyama A."/>
            <person name="Inagaki F."/>
            <person name="Takami H."/>
        </authorList>
    </citation>
    <scope>NUCLEOTIDE SEQUENCE</scope>
    <source>
        <strain evidence="1">Expedition CK06-06</strain>
    </source>
</reference>
<sequence length="68" mass="8033">EENHFMVETAKVNSFGFRLPQMMNYFADKNIFLLGAVFYFIPDSFEELKVIIKAFSTNVNKHKDYEDC</sequence>
<protein>
    <submittedName>
        <fullName evidence="1">Uncharacterized protein</fullName>
    </submittedName>
</protein>
<feature type="non-terminal residue" evidence="1">
    <location>
        <position position="1"/>
    </location>
</feature>
<organism evidence="1">
    <name type="scientific">marine sediment metagenome</name>
    <dbReference type="NCBI Taxonomy" id="412755"/>
    <lineage>
        <taxon>unclassified sequences</taxon>
        <taxon>metagenomes</taxon>
        <taxon>ecological metagenomes</taxon>
    </lineage>
</organism>